<accession>A0ABV2AGI9</accession>
<evidence type="ECO:0000313" key="2">
    <source>
        <dbReference type="EMBL" id="MES1918569.1"/>
    </source>
</evidence>
<dbReference type="EMBL" id="JBDODL010000086">
    <property type="protein sequence ID" value="MES1918569.1"/>
    <property type="molecule type" value="Genomic_DNA"/>
</dbReference>
<proteinExistence type="predicted"/>
<protein>
    <submittedName>
        <fullName evidence="2">Uncharacterized protein</fullName>
    </submittedName>
</protein>
<feature type="coiled-coil region" evidence="1">
    <location>
        <begin position="93"/>
        <end position="120"/>
    </location>
</feature>
<evidence type="ECO:0000313" key="3">
    <source>
        <dbReference type="Proteomes" id="UP001439008"/>
    </source>
</evidence>
<dbReference type="Proteomes" id="UP001439008">
    <property type="component" value="Unassembled WGS sequence"/>
</dbReference>
<keyword evidence="1" id="KW-0175">Coiled coil</keyword>
<evidence type="ECO:0000256" key="1">
    <source>
        <dbReference type="SAM" id="Coils"/>
    </source>
</evidence>
<name>A0ABV2AGI9_9EUKA</name>
<organism evidence="2 3">
    <name type="scientific">Bonamia ostreae</name>
    <dbReference type="NCBI Taxonomy" id="126728"/>
    <lineage>
        <taxon>Eukaryota</taxon>
        <taxon>Sar</taxon>
        <taxon>Rhizaria</taxon>
        <taxon>Endomyxa</taxon>
        <taxon>Ascetosporea</taxon>
        <taxon>Haplosporida</taxon>
        <taxon>Bonamia</taxon>
    </lineage>
</organism>
<keyword evidence="3" id="KW-1185">Reference proteome</keyword>
<comment type="caution">
    <text evidence="2">The sequence shown here is derived from an EMBL/GenBank/DDBJ whole genome shotgun (WGS) entry which is preliminary data.</text>
</comment>
<sequence>MCSIRSCSFPNVPGISIDQTYHEICTQLWKYPLERYKKLFSALDGEFKFKFNEKTRCGFYSGACNRDFSFFLYQDSKKHSQRAMLCTCYMQSATRAISEMRFAIQKLRSLKEKKERDKNKEPDPNEYIPKKCPIQEFNEFYKRVETEGRENFDKAILIPVNEMYRCLLRISMLQKIEAVLKPFYLARNTPFDPKTKKKSFLKRLFGCFSNQKRKSISKEEKTSFLDKIDFGKYLETVEGVCRAEKQRFCNQRRNLYLILKCYFRTLMVSGIYYKSKTTYLDWLHQILVYENSRDKIDAEMRRKTDCEEVYFPEWIVPELPRLQKAKVVPDKPEMDHFDVDIGFHEREYFV</sequence>
<gene>
    <name evidence="2" type="ORF">MHBO_000521</name>
</gene>
<reference evidence="2 3" key="1">
    <citation type="journal article" date="2024" name="BMC Biol.">
        <title>Comparative genomics of Ascetosporea gives new insight into the evolutionary basis for animal parasitism in Rhizaria.</title>
        <authorList>
            <person name="Hiltunen Thoren M."/>
            <person name="Onut-Brannstrom I."/>
            <person name="Alfjorden A."/>
            <person name="Peckova H."/>
            <person name="Swords F."/>
            <person name="Hooper C."/>
            <person name="Holzer A.S."/>
            <person name="Bass D."/>
            <person name="Burki F."/>
        </authorList>
    </citation>
    <scope>NUCLEOTIDE SEQUENCE [LARGE SCALE GENOMIC DNA]</scope>
    <source>
        <strain evidence="2">20-A016</strain>
    </source>
</reference>